<keyword evidence="3" id="KW-1185">Reference proteome</keyword>
<name>A0AAW6RJJ7_9BURK</name>
<sequence>MVLFGNEGREHPPGMLGWAQAFQARRGKACLRKLDKKPENRKKYATHPDATDRQRLKQGIQSRPSQKQIIIRAAIWRCWSRSKLKLTTLFVRRSAAKASPGQRPILTWFSGAALNLSLYEYAVKAPVFLSSAFVDMTFKLPRFLGRLSCKEQSQSRCFGKWTLLVAAVLLLGTPAGREWLVFVLSNGKSSMPKGWKWGPGQWRDWDKPTEPRDLAAYEYAHSLKLPESLPKPVPFDFMRHLLSNRRQTGLAYFKHLCETEAGEYVFRKVEKVEGIYQMRRVPKWNARMFADRYGFEDPADWSTAQNIHAPSIFIGSPKYGFRFYETNWSPMEMMGETGNRYWKIADIKNMLNKPYWLYVPDFKETKNELTGNASPRDQLKSRYAYTWRGIRRPYDRQYDIAGGELIVLDRITEEILAVRRSFAFATLYKTGIGWEFSYFCPGILWGNKRVVDKLAYPRYFIWQVLEPIDLIHTIFPDSSTP</sequence>
<accession>A0AAW6RJJ7</accession>
<dbReference type="EMBL" id="JARVII010000032">
    <property type="protein sequence ID" value="MDG9700349.1"/>
    <property type="molecule type" value="Genomic_DNA"/>
</dbReference>
<evidence type="ECO:0008006" key="4">
    <source>
        <dbReference type="Google" id="ProtNLM"/>
    </source>
</evidence>
<feature type="region of interest" description="Disordered" evidence="1">
    <location>
        <begin position="35"/>
        <end position="62"/>
    </location>
</feature>
<proteinExistence type="predicted"/>
<reference evidence="2 3" key="1">
    <citation type="submission" date="2023-04" db="EMBL/GenBank/DDBJ databases">
        <title>Ottowia paracancer sp. nov., isolated from human stomach.</title>
        <authorList>
            <person name="Song Y."/>
        </authorList>
    </citation>
    <scope>NUCLEOTIDE SEQUENCE [LARGE SCALE GENOMIC DNA]</scope>
    <source>
        <strain evidence="2 3">10c7w1</strain>
    </source>
</reference>
<organism evidence="2 3">
    <name type="scientific">Ottowia cancrivicina</name>
    <dbReference type="NCBI Taxonomy" id="3040346"/>
    <lineage>
        <taxon>Bacteria</taxon>
        <taxon>Pseudomonadati</taxon>
        <taxon>Pseudomonadota</taxon>
        <taxon>Betaproteobacteria</taxon>
        <taxon>Burkholderiales</taxon>
        <taxon>Comamonadaceae</taxon>
        <taxon>Ottowia</taxon>
    </lineage>
</organism>
<evidence type="ECO:0000256" key="1">
    <source>
        <dbReference type="SAM" id="MobiDB-lite"/>
    </source>
</evidence>
<comment type="caution">
    <text evidence="2">The sequence shown here is derived from an EMBL/GenBank/DDBJ whole genome shotgun (WGS) entry which is preliminary data.</text>
</comment>
<evidence type="ECO:0000313" key="2">
    <source>
        <dbReference type="EMBL" id="MDG9700349.1"/>
    </source>
</evidence>
<dbReference type="AlphaFoldDB" id="A0AAW6RJJ7"/>
<gene>
    <name evidence="2" type="ORF">QB898_11630</name>
</gene>
<dbReference type="RefSeq" id="WP_279525085.1">
    <property type="nucleotide sequence ID" value="NZ_JARVII010000032.1"/>
</dbReference>
<protein>
    <recommendedName>
        <fullName evidence="4">DUF1329 domain-containing protein</fullName>
    </recommendedName>
</protein>
<evidence type="ECO:0000313" key="3">
    <source>
        <dbReference type="Proteomes" id="UP001237156"/>
    </source>
</evidence>
<dbReference type="Proteomes" id="UP001237156">
    <property type="component" value="Unassembled WGS sequence"/>
</dbReference>